<gene>
    <name evidence="3" type="ORF">RBSH_00916</name>
</gene>
<dbReference type="PANTHER" id="PTHR37529:SF1">
    <property type="entry name" value="TRANSPOSASE INSG FOR INSERTION SEQUENCE ELEMENT IS4-RELATED"/>
    <property type="match status" value="1"/>
</dbReference>
<dbReference type="AlphaFoldDB" id="K5DAN3"/>
<organism evidence="3 4">
    <name type="scientific">Rhodopirellula baltica SH28</name>
    <dbReference type="NCBI Taxonomy" id="993517"/>
    <lineage>
        <taxon>Bacteria</taxon>
        <taxon>Pseudomonadati</taxon>
        <taxon>Planctomycetota</taxon>
        <taxon>Planctomycetia</taxon>
        <taxon>Pirellulales</taxon>
        <taxon>Pirellulaceae</taxon>
        <taxon>Rhodopirellula</taxon>
    </lineage>
</organism>
<dbReference type="Pfam" id="PF01609">
    <property type="entry name" value="DDE_Tnp_1"/>
    <property type="match status" value="1"/>
</dbReference>
<dbReference type="InterPro" id="IPR012337">
    <property type="entry name" value="RNaseH-like_sf"/>
</dbReference>
<dbReference type="GO" id="GO:0004803">
    <property type="term" value="F:transposase activity"/>
    <property type="evidence" value="ECO:0007669"/>
    <property type="project" value="InterPro"/>
</dbReference>
<sequence>MSHQDKEDLRTPLAELKELFAPISKVDLASVARHGNAIVDLNTAIVMALLTFGWNQQQTLGDCFDDANAATRRSFSGVVMAGSFQALMVVLRVCGDALAQAVSLHMIGHLSQSTDWLLHGRPTFAVDGSQFAVPRTAKNLAAFAAASRKAKSAYKKKSDYAKAKTTQVAVSLCLHLGTGFPAFWNFGGSADSERGLLLAMLNRLPENSRLVMDAYYFGFDFWNCLIDHGVTFVVRAGKNIDLLGQLKLQGKVKCRGTLVLYWPQNAIDAGSPPIVLSLVTVMVGRKKMFLLTNELTLDEDQLAELYAKRWAVEVFFRTVKQSYQRAKLRSRTPENAKQEIQWTLIGIWMALTEGAQSIPSGERLSPVRVLRVICRLLLAVSRHSHQKLNLHGELSQCVLADESSRQSEKNSKDYPRKKRKRQTGEPNVKPISKTLRTLAIEAI</sequence>
<evidence type="ECO:0000313" key="4">
    <source>
        <dbReference type="Proteomes" id="UP000007993"/>
    </source>
</evidence>
<dbReference type="EMBL" id="AMCW01000021">
    <property type="protein sequence ID" value="EKK03787.1"/>
    <property type="molecule type" value="Genomic_DNA"/>
</dbReference>
<feature type="region of interest" description="Disordered" evidence="1">
    <location>
        <begin position="401"/>
        <end position="431"/>
    </location>
</feature>
<dbReference type="NCBIfam" id="NF033592">
    <property type="entry name" value="transpos_IS4_1"/>
    <property type="match status" value="1"/>
</dbReference>
<evidence type="ECO:0000256" key="1">
    <source>
        <dbReference type="SAM" id="MobiDB-lite"/>
    </source>
</evidence>
<dbReference type="RefSeq" id="WP_007330883.1">
    <property type="nucleotide sequence ID" value="NZ_AMCW01000021.1"/>
</dbReference>
<dbReference type="GO" id="GO:0003677">
    <property type="term" value="F:DNA binding"/>
    <property type="evidence" value="ECO:0007669"/>
    <property type="project" value="InterPro"/>
</dbReference>
<dbReference type="InterPro" id="IPR002559">
    <property type="entry name" value="Transposase_11"/>
</dbReference>
<proteinExistence type="predicted"/>
<reference evidence="3 4" key="1">
    <citation type="journal article" date="2013" name="Mar. Genomics">
        <title>Expression of sulfatases in Rhodopirellula baltica and the diversity of sulfatases in the genus Rhodopirellula.</title>
        <authorList>
            <person name="Wegner C.E."/>
            <person name="Richter-Heitmann T."/>
            <person name="Klindworth A."/>
            <person name="Klockow C."/>
            <person name="Richter M."/>
            <person name="Achstetter T."/>
            <person name="Glockner F.O."/>
            <person name="Harder J."/>
        </authorList>
    </citation>
    <scope>NUCLEOTIDE SEQUENCE [LARGE SCALE GENOMIC DNA]</scope>
    <source>
        <strain evidence="3 4">SH28</strain>
    </source>
</reference>
<accession>K5DAN3</accession>
<dbReference type="InterPro" id="IPR047952">
    <property type="entry name" value="Transpos_IS4"/>
</dbReference>
<name>K5DAN3_RHOBT</name>
<comment type="caution">
    <text evidence="3">The sequence shown here is derived from an EMBL/GenBank/DDBJ whole genome shotgun (WGS) entry which is preliminary data.</text>
</comment>
<evidence type="ECO:0000259" key="2">
    <source>
        <dbReference type="Pfam" id="PF01609"/>
    </source>
</evidence>
<feature type="domain" description="Transposase IS4-like" evidence="2">
    <location>
        <begin position="120"/>
        <end position="345"/>
    </location>
</feature>
<dbReference type="GO" id="GO:0006313">
    <property type="term" value="P:DNA transposition"/>
    <property type="evidence" value="ECO:0007669"/>
    <property type="project" value="InterPro"/>
</dbReference>
<dbReference type="SUPFAM" id="SSF53098">
    <property type="entry name" value="Ribonuclease H-like"/>
    <property type="match status" value="1"/>
</dbReference>
<dbReference type="Proteomes" id="UP000007993">
    <property type="component" value="Unassembled WGS sequence"/>
</dbReference>
<protein>
    <submittedName>
        <fullName evidence="3">Transposase</fullName>
    </submittedName>
</protein>
<feature type="compositionally biased region" description="Basic and acidic residues" evidence="1">
    <location>
        <begin position="402"/>
        <end position="414"/>
    </location>
</feature>
<dbReference type="PANTHER" id="PTHR37529">
    <property type="entry name" value="TRANSPOSASE INSG FOR INSERTION SEQUENCE ELEMENT IS4-RELATED"/>
    <property type="match status" value="1"/>
</dbReference>
<dbReference type="Gene3D" id="3.90.350.10">
    <property type="entry name" value="Transposase Inhibitor Protein From Tn5, Chain A, domain 1"/>
    <property type="match status" value="1"/>
</dbReference>
<dbReference type="PATRIC" id="fig|993517.3.peg.999"/>
<evidence type="ECO:0000313" key="3">
    <source>
        <dbReference type="EMBL" id="EKK03787.1"/>
    </source>
</evidence>